<feature type="region of interest" description="Disordered" evidence="5">
    <location>
        <begin position="397"/>
        <end position="459"/>
    </location>
</feature>
<dbReference type="GO" id="GO:0016567">
    <property type="term" value="P:protein ubiquitination"/>
    <property type="evidence" value="ECO:0007669"/>
    <property type="project" value="TreeGrafter"/>
</dbReference>
<name>A0AAD4N3W0_9BILA</name>
<gene>
    <name evidence="7" type="ORF">DdX_08115</name>
</gene>
<keyword evidence="8" id="KW-1185">Reference proteome</keyword>
<feature type="region of interest" description="Disordered" evidence="5">
    <location>
        <begin position="328"/>
        <end position="370"/>
    </location>
</feature>
<dbReference type="Pfam" id="PF13920">
    <property type="entry name" value="zf-C3HC4_3"/>
    <property type="match status" value="1"/>
</dbReference>
<feature type="region of interest" description="Disordered" evidence="5">
    <location>
        <begin position="225"/>
        <end position="245"/>
    </location>
</feature>
<dbReference type="InterPro" id="IPR001841">
    <property type="entry name" value="Znf_RING"/>
</dbReference>
<dbReference type="InterPro" id="IPR013083">
    <property type="entry name" value="Znf_RING/FYVE/PHD"/>
</dbReference>
<evidence type="ECO:0000259" key="6">
    <source>
        <dbReference type="PROSITE" id="PS50089"/>
    </source>
</evidence>
<comment type="caution">
    <text evidence="7">The sequence shown here is derived from an EMBL/GenBank/DDBJ whole genome shotgun (WGS) entry which is preliminary data.</text>
</comment>
<feature type="coiled-coil region" evidence="4">
    <location>
        <begin position="552"/>
        <end position="579"/>
    </location>
</feature>
<feature type="compositionally biased region" description="Polar residues" evidence="5">
    <location>
        <begin position="265"/>
        <end position="275"/>
    </location>
</feature>
<keyword evidence="2" id="KW-0862">Zinc</keyword>
<feature type="compositionally biased region" description="Low complexity" evidence="5">
    <location>
        <begin position="181"/>
        <end position="198"/>
    </location>
</feature>
<dbReference type="PANTHER" id="PTHR22696:SF1">
    <property type="entry name" value="E3 UBIQUITIN-PROTEIN LIGASE RNF26"/>
    <property type="match status" value="1"/>
</dbReference>
<evidence type="ECO:0000256" key="5">
    <source>
        <dbReference type="SAM" id="MobiDB-lite"/>
    </source>
</evidence>
<feature type="compositionally biased region" description="Low complexity" evidence="5">
    <location>
        <begin position="225"/>
        <end position="239"/>
    </location>
</feature>
<dbReference type="PANTHER" id="PTHR22696">
    <property type="entry name" value="E3 UBIQUITIN-PROTEIN LIGASE RNF26"/>
    <property type="match status" value="1"/>
</dbReference>
<evidence type="ECO:0000256" key="3">
    <source>
        <dbReference type="PROSITE-ProRule" id="PRU00175"/>
    </source>
</evidence>
<feature type="domain" description="RING-type" evidence="6">
    <location>
        <begin position="582"/>
        <end position="617"/>
    </location>
</feature>
<feature type="region of interest" description="Disordered" evidence="5">
    <location>
        <begin position="259"/>
        <end position="298"/>
    </location>
</feature>
<reference evidence="7" key="1">
    <citation type="submission" date="2022-01" db="EMBL/GenBank/DDBJ databases">
        <title>Genome Sequence Resource for Two Populations of Ditylenchus destructor, the Migratory Endoparasitic Phytonematode.</title>
        <authorList>
            <person name="Zhang H."/>
            <person name="Lin R."/>
            <person name="Xie B."/>
        </authorList>
    </citation>
    <scope>NUCLEOTIDE SEQUENCE</scope>
    <source>
        <strain evidence="7">BazhouSP</strain>
    </source>
</reference>
<organism evidence="7 8">
    <name type="scientific">Ditylenchus destructor</name>
    <dbReference type="NCBI Taxonomy" id="166010"/>
    <lineage>
        <taxon>Eukaryota</taxon>
        <taxon>Metazoa</taxon>
        <taxon>Ecdysozoa</taxon>
        <taxon>Nematoda</taxon>
        <taxon>Chromadorea</taxon>
        <taxon>Rhabditida</taxon>
        <taxon>Tylenchina</taxon>
        <taxon>Tylenchomorpha</taxon>
        <taxon>Sphaerularioidea</taxon>
        <taxon>Anguinidae</taxon>
        <taxon>Anguininae</taxon>
        <taxon>Ditylenchus</taxon>
    </lineage>
</organism>
<sequence length="628" mass="70358">MEQNIQEAGGSSQIAQAQIQEQMPQNFNQNTNLFNFIGQNDWFYGFNQTPFENTIPYSTESHIPFPVFPLFSPAINASKSFAANSINGNHFEMGYANQPQQEQPGPSYSSTTLFGQASQMFNMTPTFPTPTISQTQNSRKTSKSGLSLVTQSSGKEETNNSKSANNSPMMGSEPFNFTDQPSTSGQSTTNSNGQSTPTMSAAVNNRRFSSVELSGPLRLRFTAKSSTENQNSSNQETSNDQSGSNEALDLCENRELNSLAPGSSREIQSSNNTMETHCRKTAKREATDSNWEQNSSVPDFCRNWEFGNNWTTLYDVSMNDISAFLEETQSRNSGCQSGGDGQEDAPESKRAKPNNALPVNTNAGASSDDDVVVVMEKPGAPKQRQKLVPAEIYNGEVVTLDSEDDQEEQPEREKDDDIGSVGSYNFSASPAYTDLTPPDSNNYNEDDEDSRNSSEYPVRSAAAQVCHELKIEELKQKYYRIKDEKEVLEKELYETKEQSKKELCNLQNDLQYKGFELVHAQDKAENMEHDNLMLRSRQSCLQTEIQSLVHLRRTDAQTIADLKQQNQHLQEENDRQNREATCIICLDNKREVLFLPCMHFNHCDACAKQINQCGTCRTNIRAKLNVFQ</sequence>
<dbReference type="Gene3D" id="3.30.40.10">
    <property type="entry name" value="Zinc/RING finger domain, C3HC4 (zinc finger)"/>
    <property type="match status" value="1"/>
</dbReference>
<proteinExistence type="predicted"/>
<dbReference type="GO" id="GO:0061630">
    <property type="term" value="F:ubiquitin protein ligase activity"/>
    <property type="evidence" value="ECO:0007669"/>
    <property type="project" value="TreeGrafter"/>
</dbReference>
<evidence type="ECO:0000313" key="8">
    <source>
        <dbReference type="Proteomes" id="UP001201812"/>
    </source>
</evidence>
<keyword evidence="4" id="KW-0175">Coiled coil</keyword>
<dbReference type="AlphaFoldDB" id="A0AAD4N3W0"/>
<keyword evidence="1 3" id="KW-0479">Metal-binding</keyword>
<dbReference type="GO" id="GO:0008270">
    <property type="term" value="F:zinc ion binding"/>
    <property type="evidence" value="ECO:0007669"/>
    <property type="project" value="UniProtKB-KW"/>
</dbReference>
<feature type="compositionally biased region" description="Polar residues" evidence="5">
    <location>
        <begin position="160"/>
        <end position="180"/>
    </location>
</feature>
<dbReference type="EMBL" id="JAKKPZ010000012">
    <property type="protein sequence ID" value="KAI1714847.1"/>
    <property type="molecule type" value="Genomic_DNA"/>
</dbReference>
<accession>A0AAD4N3W0</accession>
<feature type="region of interest" description="Disordered" evidence="5">
    <location>
        <begin position="92"/>
        <end position="203"/>
    </location>
</feature>
<protein>
    <submittedName>
        <fullName evidence="7">Zinc finger, c3HC4 type (RING finger) domain-containing protein</fullName>
    </submittedName>
</protein>
<dbReference type="GO" id="GO:0006511">
    <property type="term" value="P:ubiquitin-dependent protein catabolic process"/>
    <property type="evidence" value="ECO:0007669"/>
    <property type="project" value="TreeGrafter"/>
</dbReference>
<dbReference type="SUPFAM" id="SSF57850">
    <property type="entry name" value="RING/U-box"/>
    <property type="match status" value="1"/>
</dbReference>
<evidence type="ECO:0000256" key="1">
    <source>
        <dbReference type="ARBA" id="ARBA00022771"/>
    </source>
</evidence>
<evidence type="ECO:0000313" key="7">
    <source>
        <dbReference type="EMBL" id="KAI1714847.1"/>
    </source>
</evidence>
<evidence type="ECO:0000256" key="4">
    <source>
        <dbReference type="SAM" id="Coils"/>
    </source>
</evidence>
<evidence type="ECO:0000256" key="2">
    <source>
        <dbReference type="ARBA" id="ARBA00022833"/>
    </source>
</evidence>
<feature type="compositionally biased region" description="Polar residues" evidence="5">
    <location>
        <begin position="132"/>
        <end position="153"/>
    </location>
</feature>
<dbReference type="PROSITE" id="PS50089">
    <property type="entry name" value="ZF_RING_2"/>
    <property type="match status" value="1"/>
</dbReference>
<feature type="compositionally biased region" description="Polar residues" evidence="5">
    <location>
        <begin position="288"/>
        <end position="297"/>
    </location>
</feature>
<feature type="compositionally biased region" description="Polar residues" evidence="5">
    <location>
        <begin position="97"/>
        <end position="123"/>
    </location>
</feature>
<dbReference type="Proteomes" id="UP001201812">
    <property type="component" value="Unassembled WGS sequence"/>
</dbReference>
<keyword evidence="1 3" id="KW-0863">Zinc-finger</keyword>